<dbReference type="Pfam" id="PF05699">
    <property type="entry name" value="Dimer_Tnp_hAT"/>
    <property type="match status" value="1"/>
</dbReference>
<reference evidence="4" key="1">
    <citation type="submission" date="2025-08" db="UniProtKB">
        <authorList>
            <consortium name="RefSeq"/>
        </authorList>
    </citation>
    <scope>IDENTIFICATION</scope>
</reference>
<evidence type="ECO:0000313" key="4">
    <source>
        <dbReference type="RefSeq" id="XP_039141268.1"/>
    </source>
</evidence>
<dbReference type="InterPro" id="IPR025525">
    <property type="entry name" value="hAT-like_transposase_RNase-H"/>
</dbReference>
<proteinExistence type="predicted"/>
<dbReference type="PANTHER" id="PTHR23272">
    <property type="entry name" value="BED FINGER-RELATED"/>
    <property type="match status" value="1"/>
</dbReference>
<evidence type="ECO:0000313" key="3">
    <source>
        <dbReference type="Proteomes" id="UP001515500"/>
    </source>
</evidence>
<dbReference type="GO" id="GO:0003677">
    <property type="term" value="F:DNA binding"/>
    <property type="evidence" value="ECO:0007669"/>
    <property type="project" value="InterPro"/>
</dbReference>
<protein>
    <submittedName>
        <fullName evidence="4">Zinc finger BED domain-containing protein RICESLEEPER 1-like</fullName>
    </submittedName>
</protein>
<gene>
    <name evidence="4" type="primary">LOC120278588</name>
</gene>
<feature type="domain" description="HAT C-terminal dimerisation" evidence="1">
    <location>
        <begin position="220"/>
        <end position="268"/>
    </location>
</feature>
<dbReference type="RefSeq" id="XP_039141268.1">
    <property type="nucleotide sequence ID" value="XM_039285334.1"/>
</dbReference>
<dbReference type="Pfam" id="PF14372">
    <property type="entry name" value="hAT-like_RNase-H"/>
    <property type="match status" value="1"/>
</dbReference>
<evidence type="ECO:0000259" key="1">
    <source>
        <dbReference type="Pfam" id="PF05699"/>
    </source>
</evidence>
<dbReference type="GO" id="GO:0046983">
    <property type="term" value="F:protein dimerization activity"/>
    <property type="evidence" value="ECO:0007669"/>
    <property type="project" value="InterPro"/>
</dbReference>
<name>A0AB40CQC3_DIOCR</name>
<dbReference type="PANTHER" id="PTHR23272:SF161">
    <property type="entry name" value="ZINC FINGER BED DOMAIN-CONTAINING PROTEIN RICESLEEPER 1-LIKE"/>
    <property type="match status" value="1"/>
</dbReference>
<dbReference type="SUPFAM" id="SSF53098">
    <property type="entry name" value="Ribonuclease H-like"/>
    <property type="match status" value="1"/>
</dbReference>
<dbReference type="GeneID" id="120278588"/>
<dbReference type="Proteomes" id="UP001515500">
    <property type="component" value="Chromosome 16"/>
</dbReference>
<feature type="domain" description="hAT-like transposase RNase-H fold" evidence="2">
    <location>
        <begin position="72"/>
        <end position="170"/>
    </location>
</feature>
<sequence>MTDGMLGDIISAIQACHGDEQWAATGPCTQRRDQYPKHDRRHYLADEEWEKAKEICERLKMFHSVTELFLATKYPTANLYFPKICQISIALANCVSCGIDYIELMALRMKSKFEKYWNKIHGIIGVTMVLDPRFKLMLFEIYFPIIYGENKAKDEIQKIRTLCYDLVGEYSSKANLNESSGFMDNSSQLLANDDDDAEFINNYQLFVAFLGCQMENVKSELDNYLEESILPMKADFDILSWWKNALKYPTLQLIARGILAITVSTVAS</sequence>
<keyword evidence="3" id="KW-1185">Reference proteome</keyword>
<dbReference type="InterPro" id="IPR012337">
    <property type="entry name" value="RNaseH-like_sf"/>
</dbReference>
<evidence type="ECO:0000259" key="2">
    <source>
        <dbReference type="Pfam" id="PF14372"/>
    </source>
</evidence>
<accession>A0AB40CQC3</accession>
<dbReference type="InterPro" id="IPR008906">
    <property type="entry name" value="HATC_C_dom"/>
</dbReference>
<dbReference type="AlphaFoldDB" id="A0AB40CQC3"/>
<organism evidence="3 4">
    <name type="scientific">Dioscorea cayennensis subsp. rotundata</name>
    <name type="common">White Guinea yam</name>
    <name type="synonym">Dioscorea rotundata</name>
    <dbReference type="NCBI Taxonomy" id="55577"/>
    <lineage>
        <taxon>Eukaryota</taxon>
        <taxon>Viridiplantae</taxon>
        <taxon>Streptophyta</taxon>
        <taxon>Embryophyta</taxon>
        <taxon>Tracheophyta</taxon>
        <taxon>Spermatophyta</taxon>
        <taxon>Magnoliopsida</taxon>
        <taxon>Liliopsida</taxon>
        <taxon>Dioscoreales</taxon>
        <taxon>Dioscoreaceae</taxon>
        <taxon>Dioscorea</taxon>
    </lineage>
</organism>